<reference evidence="2 3" key="1">
    <citation type="journal article" date="2006" name="J. Bacteriol.">
        <title>Complete genome sequence of the dehalorespiring bacterium Desulfitobacterium hafniense Y51 and comparison with Dehalococcoides ethenogenes 195.</title>
        <authorList>
            <person name="Nonaka H."/>
            <person name="Keresztes G."/>
            <person name="Shinoda Y."/>
            <person name="Ikenaga Y."/>
            <person name="Abe M."/>
            <person name="Naito K."/>
            <person name="Inatomi K."/>
            <person name="Furukawa K."/>
            <person name="Inui M."/>
            <person name="Yukawa H."/>
        </authorList>
    </citation>
    <scope>NUCLEOTIDE SEQUENCE [LARGE SCALE GENOMIC DNA]</scope>
    <source>
        <strain evidence="2 3">Y51</strain>
    </source>
</reference>
<dbReference type="KEGG" id="dsy:DSY3842"/>
<gene>
    <name evidence="2" type="ordered locus">DSY3842</name>
</gene>
<accession>Q24QR1</accession>
<sequence>MAAAISSKRGGAFSSSKANSRSVKIDQKKPVWLRFLRFLRQHQVNPADFSPLVPKVLHPFSCHTRTSFSSLIRTKLLGEKFQYTFSQYHTPFLLVSNKI</sequence>
<evidence type="ECO:0000313" key="2">
    <source>
        <dbReference type="EMBL" id="BAE85631.1"/>
    </source>
</evidence>
<evidence type="ECO:0000313" key="3">
    <source>
        <dbReference type="Proteomes" id="UP000001946"/>
    </source>
</evidence>
<feature type="compositionally biased region" description="Polar residues" evidence="1">
    <location>
        <begin position="13"/>
        <end position="22"/>
    </location>
</feature>
<name>Q24QR1_DESHY</name>
<dbReference type="AlphaFoldDB" id="Q24QR1"/>
<dbReference type="Proteomes" id="UP000001946">
    <property type="component" value="Chromosome"/>
</dbReference>
<proteinExistence type="predicted"/>
<feature type="region of interest" description="Disordered" evidence="1">
    <location>
        <begin position="1"/>
        <end position="23"/>
    </location>
</feature>
<organism evidence="2 3">
    <name type="scientific">Desulfitobacterium hafniense (strain Y51)</name>
    <dbReference type="NCBI Taxonomy" id="138119"/>
    <lineage>
        <taxon>Bacteria</taxon>
        <taxon>Bacillati</taxon>
        <taxon>Bacillota</taxon>
        <taxon>Clostridia</taxon>
        <taxon>Eubacteriales</taxon>
        <taxon>Desulfitobacteriaceae</taxon>
        <taxon>Desulfitobacterium</taxon>
    </lineage>
</organism>
<dbReference type="HOGENOM" id="CLU_2315708_0_0_9"/>
<evidence type="ECO:0000256" key="1">
    <source>
        <dbReference type="SAM" id="MobiDB-lite"/>
    </source>
</evidence>
<keyword evidence="3" id="KW-1185">Reference proteome</keyword>
<protein>
    <submittedName>
        <fullName evidence="2">Uncharacterized protein</fullName>
    </submittedName>
</protein>
<dbReference type="EMBL" id="AP008230">
    <property type="protein sequence ID" value="BAE85631.1"/>
    <property type="molecule type" value="Genomic_DNA"/>
</dbReference>